<accession>A0A4S2LN63</accession>
<dbReference type="STRING" id="147828.A0A4S2LN63"/>
<dbReference type="OrthoDB" id="124041at2759"/>
<organism evidence="4 5">
    <name type="scientific">Opisthorchis felineus</name>
    <dbReference type="NCBI Taxonomy" id="147828"/>
    <lineage>
        <taxon>Eukaryota</taxon>
        <taxon>Metazoa</taxon>
        <taxon>Spiralia</taxon>
        <taxon>Lophotrochozoa</taxon>
        <taxon>Platyhelminthes</taxon>
        <taxon>Trematoda</taxon>
        <taxon>Digenea</taxon>
        <taxon>Opisthorchiida</taxon>
        <taxon>Opisthorchiata</taxon>
        <taxon>Opisthorchiidae</taxon>
        <taxon>Opisthorchis</taxon>
    </lineage>
</organism>
<feature type="domain" description="Ig-like" evidence="3">
    <location>
        <begin position="138"/>
        <end position="236"/>
    </location>
</feature>
<keyword evidence="1" id="KW-0472">Membrane</keyword>
<comment type="caution">
    <text evidence="4">The sequence shown here is derived from an EMBL/GenBank/DDBJ whole genome shotgun (WGS) entry which is preliminary data.</text>
</comment>
<dbReference type="PROSITE" id="PS50835">
    <property type="entry name" value="IG_LIKE"/>
    <property type="match status" value="1"/>
</dbReference>
<evidence type="ECO:0000313" key="5">
    <source>
        <dbReference type="Proteomes" id="UP000308267"/>
    </source>
</evidence>
<evidence type="ECO:0000313" key="4">
    <source>
        <dbReference type="EMBL" id="TGZ62027.1"/>
    </source>
</evidence>
<dbReference type="InterPro" id="IPR036179">
    <property type="entry name" value="Ig-like_dom_sf"/>
</dbReference>
<dbReference type="Gene3D" id="2.60.40.10">
    <property type="entry name" value="Immunoglobulins"/>
    <property type="match status" value="1"/>
</dbReference>
<reference evidence="4 5" key="1">
    <citation type="journal article" date="2019" name="BMC Genomics">
        <title>New insights from Opisthorchis felineus genome: update on genomics of the epidemiologically important liver flukes.</title>
        <authorList>
            <person name="Ershov N.I."/>
            <person name="Mordvinov V.A."/>
            <person name="Prokhortchouk E.B."/>
            <person name="Pakharukova M.Y."/>
            <person name="Gunbin K.V."/>
            <person name="Ustyantsev K."/>
            <person name="Genaev M.A."/>
            <person name="Blinov A.G."/>
            <person name="Mazur A."/>
            <person name="Boulygina E."/>
            <person name="Tsygankova S."/>
            <person name="Khrameeva E."/>
            <person name="Chekanov N."/>
            <person name="Fan G."/>
            <person name="Xiao A."/>
            <person name="Zhang H."/>
            <person name="Xu X."/>
            <person name="Yang H."/>
            <person name="Solovyev V."/>
            <person name="Lee S.M."/>
            <person name="Liu X."/>
            <person name="Afonnikov D.A."/>
            <person name="Skryabin K.G."/>
        </authorList>
    </citation>
    <scope>NUCLEOTIDE SEQUENCE [LARGE SCALE GENOMIC DNA]</scope>
    <source>
        <strain evidence="4">AK-0245</strain>
        <tissue evidence="4">Whole organism</tissue>
    </source>
</reference>
<protein>
    <recommendedName>
        <fullName evidence="3">Ig-like domain-containing protein</fullName>
    </recommendedName>
</protein>
<dbReference type="InterPro" id="IPR007110">
    <property type="entry name" value="Ig-like_dom"/>
</dbReference>
<proteinExistence type="predicted"/>
<keyword evidence="5" id="KW-1185">Reference proteome</keyword>
<gene>
    <name evidence="4" type="ORF">CRM22_007655</name>
</gene>
<dbReference type="InterPro" id="IPR013783">
    <property type="entry name" value="Ig-like_fold"/>
</dbReference>
<evidence type="ECO:0000256" key="2">
    <source>
        <dbReference type="SAM" id="SignalP"/>
    </source>
</evidence>
<dbReference type="AlphaFoldDB" id="A0A4S2LN63"/>
<name>A0A4S2LN63_OPIFE</name>
<keyword evidence="1" id="KW-1133">Transmembrane helix</keyword>
<sequence length="283" mass="31682">MFLLGFLLPLVWHYAHADGICRSNGQLGVYVHPVEQKGIKFDKLLVNRSVPVQVSYEVRSNSPKVDYVTWAHNGQTIKVEEGTSDGHEVSYKVERRGSTFLVELHIPLPTARVTGNWTLTVYTEDKQEHVAVCFIEAPPIIRTRLGAVRANEGESLAVECELESYPLPSEVMWKRVLVSEQGSELVPVVNATFTAKDGVRNAVMEWSDATHVSGPYLCTARSPRGSDTQLFDVRIKGKSAFIWPAVGIALELLVLLITIVVYERHQAKRRKAEENCSLIKTEK</sequence>
<evidence type="ECO:0000256" key="1">
    <source>
        <dbReference type="SAM" id="Phobius"/>
    </source>
</evidence>
<feature type="chain" id="PRO_5020366948" description="Ig-like domain-containing protein" evidence="2">
    <location>
        <begin position="18"/>
        <end position="283"/>
    </location>
</feature>
<dbReference type="EMBL" id="SJOL01007723">
    <property type="protein sequence ID" value="TGZ62027.1"/>
    <property type="molecule type" value="Genomic_DNA"/>
</dbReference>
<feature type="signal peptide" evidence="2">
    <location>
        <begin position="1"/>
        <end position="17"/>
    </location>
</feature>
<dbReference type="Proteomes" id="UP000308267">
    <property type="component" value="Unassembled WGS sequence"/>
</dbReference>
<feature type="transmembrane region" description="Helical" evidence="1">
    <location>
        <begin position="241"/>
        <end position="262"/>
    </location>
</feature>
<evidence type="ECO:0000259" key="3">
    <source>
        <dbReference type="PROSITE" id="PS50835"/>
    </source>
</evidence>
<keyword evidence="2" id="KW-0732">Signal</keyword>
<keyword evidence="1" id="KW-0812">Transmembrane</keyword>
<dbReference type="SUPFAM" id="SSF48726">
    <property type="entry name" value="Immunoglobulin"/>
    <property type="match status" value="1"/>
</dbReference>